<keyword evidence="2" id="KW-1185">Reference proteome</keyword>
<evidence type="ECO:0000313" key="2">
    <source>
        <dbReference type="Proteomes" id="UP001168528"/>
    </source>
</evidence>
<evidence type="ECO:0000313" key="1">
    <source>
        <dbReference type="EMBL" id="MDO1449527.1"/>
    </source>
</evidence>
<dbReference type="Proteomes" id="UP001168528">
    <property type="component" value="Unassembled WGS sequence"/>
</dbReference>
<proteinExistence type="predicted"/>
<sequence>MRIETRLKRSAAYGIGKQMADAVYVHIQYEHVLPQGPLTKAKKLLPKKFVYNIVKYNQSEKKISFIYSPDFDKANEPLVGPYVVVHFDGTVRQYPNKRSEPMVYHHKWLMVGEDYTGFSIEKAKKRSADTYDLHVNKYKIGYKSYWDGVLRRNSLPK</sequence>
<comment type="caution">
    <text evidence="1">The sequence shown here is derived from an EMBL/GenBank/DDBJ whole genome shotgun (WGS) entry which is preliminary data.</text>
</comment>
<accession>A0ABT8RBQ1</accession>
<dbReference type="RefSeq" id="WP_302040331.1">
    <property type="nucleotide sequence ID" value="NZ_JAUKPO010000020.1"/>
</dbReference>
<dbReference type="EMBL" id="JAUKPO010000020">
    <property type="protein sequence ID" value="MDO1449527.1"/>
    <property type="molecule type" value="Genomic_DNA"/>
</dbReference>
<protein>
    <submittedName>
        <fullName evidence="1">Uncharacterized protein</fullName>
    </submittedName>
</protein>
<reference evidence="1" key="1">
    <citation type="submission" date="2023-07" db="EMBL/GenBank/DDBJ databases">
        <title>The genome sequence of Rhodocytophaga aerolata KACC 12507.</title>
        <authorList>
            <person name="Zhang X."/>
        </authorList>
    </citation>
    <scope>NUCLEOTIDE SEQUENCE</scope>
    <source>
        <strain evidence="1">KACC 12507</strain>
    </source>
</reference>
<gene>
    <name evidence="1" type="ORF">Q0590_24840</name>
</gene>
<organism evidence="1 2">
    <name type="scientific">Rhodocytophaga aerolata</name>
    <dbReference type="NCBI Taxonomy" id="455078"/>
    <lineage>
        <taxon>Bacteria</taxon>
        <taxon>Pseudomonadati</taxon>
        <taxon>Bacteroidota</taxon>
        <taxon>Cytophagia</taxon>
        <taxon>Cytophagales</taxon>
        <taxon>Rhodocytophagaceae</taxon>
        <taxon>Rhodocytophaga</taxon>
    </lineage>
</organism>
<name>A0ABT8RBQ1_9BACT</name>